<dbReference type="SUPFAM" id="SSF56801">
    <property type="entry name" value="Acetyl-CoA synthetase-like"/>
    <property type="match status" value="1"/>
</dbReference>
<dbReference type="Gene3D" id="3.30.300.30">
    <property type="match status" value="1"/>
</dbReference>
<dbReference type="Pfam" id="PF00501">
    <property type="entry name" value="AMP-binding"/>
    <property type="match status" value="1"/>
</dbReference>
<accession>A0A124JVZ7</accession>
<dbReference type="GO" id="GO:0006631">
    <property type="term" value="P:fatty acid metabolic process"/>
    <property type="evidence" value="ECO:0007669"/>
    <property type="project" value="TreeGrafter"/>
</dbReference>
<feature type="domain" description="AMP-dependent synthetase/ligase" evidence="3">
    <location>
        <begin position="30"/>
        <end position="384"/>
    </location>
</feature>
<dbReference type="RefSeq" id="WP_067907311.1">
    <property type="nucleotide sequence ID" value="NZ_KQ954244.1"/>
</dbReference>
<proteinExistence type="inferred from homology"/>
<evidence type="ECO:0000313" key="6">
    <source>
        <dbReference type="Proteomes" id="UP000058012"/>
    </source>
</evidence>
<dbReference type="STRING" id="1117702.AQZ52_06140"/>
<dbReference type="InterPro" id="IPR042099">
    <property type="entry name" value="ANL_N_sf"/>
</dbReference>
<keyword evidence="2 5" id="KW-0436">Ligase</keyword>
<protein>
    <submittedName>
        <fullName evidence="5">ATP-dependent acyl-CoA ligase</fullName>
    </submittedName>
</protein>
<dbReference type="InterPro" id="IPR045851">
    <property type="entry name" value="AMP-bd_C_sf"/>
</dbReference>
<dbReference type="Proteomes" id="UP000058012">
    <property type="component" value="Unassembled WGS sequence"/>
</dbReference>
<name>A0A124JVZ7_9SPHN</name>
<dbReference type="PROSITE" id="PS00455">
    <property type="entry name" value="AMP_BINDING"/>
    <property type="match status" value="1"/>
</dbReference>
<comment type="similarity">
    <text evidence="1">Belongs to the ATP-dependent AMP-binding enzyme family.</text>
</comment>
<dbReference type="InterPro" id="IPR025110">
    <property type="entry name" value="AMP-bd_C"/>
</dbReference>
<dbReference type="OrthoDB" id="7315605at2"/>
<reference evidence="5 6" key="1">
    <citation type="submission" date="2015-10" db="EMBL/GenBank/DDBJ databases">
        <title>Draft genome sequence of Novosphingobium fuchskuhlense DSM 25065 isolated from a surface water sample of the southwest basin of Lake Grosse Fuchskuhle.</title>
        <authorList>
            <person name="Ruckert C."/>
            <person name="Winkler A."/>
            <person name="Glaeser J."/>
            <person name="Grossart H.-P."/>
            <person name="Kalinowski J."/>
            <person name="Glaeser S."/>
        </authorList>
    </citation>
    <scope>NUCLEOTIDE SEQUENCE [LARGE SCALE GENOMIC DNA]</scope>
    <source>
        <strain evidence="5 6">FNE08-7</strain>
    </source>
</reference>
<dbReference type="InterPro" id="IPR000873">
    <property type="entry name" value="AMP-dep_synth/lig_dom"/>
</dbReference>
<dbReference type="EMBL" id="LLZS01000003">
    <property type="protein sequence ID" value="KUR72798.1"/>
    <property type="molecule type" value="Genomic_DNA"/>
</dbReference>
<evidence type="ECO:0000256" key="2">
    <source>
        <dbReference type="ARBA" id="ARBA00022598"/>
    </source>
</evidence>
<dbReference type="AlphaFoldDB" id="A0A124JVZ7"/>
<comment type="caution">
    <text evidence="5">The sequence shown here is derived from an EMBL/GenBank/DDBJ whole genome shotgun (WGS) entry which is preliminary data.</text>
</comment>
<dbReference type="Pfam" id="PF13193">
    <property type="entry name" value="AMP-binding_C"/>
    <property type="match status" value="1"/>
</dbReference>
<evidence type="ECO:0000259" key="4">
    <source>
        <dbReference type="Pfam" id="PF13193"/>
    </source>
</evidence>
<evidence type="ECO:0000256" key="1">
    <source>
        <dbReference type="ARBA" id="ARBA00006432"/>
    </source>
</evidence>
<dbReference type="PANTHER" id="PTHR43201">
    <property type="entry name" value="ACYL-COA SYNTHETASE"/>
    <property type="match status" value="1"/>
</dbReference>
<dbReference type="InterPro" id="IPR020845">
    <property type="entry name" value="AMP-binding_CS"/>
</dbReference>
<dbReference type="PANTHER" id="PTHR43201:SF5">
    <property type="entry name" value="MEDIUM-CHAIN ACYL-COA LIGASE ACSF2, MITOCHONDRIAL"/>
    <property type="match status" value="1"/>
</dbReference>
<sequence length="543" mass="59489">MAEAPAAQDKGHTDPRVLDRRKCVLRYLLDDFAASQPDAVYAVFEDGGQWTYAQLRALVVSKAAGFARLGVKRGDHVAVWLPNGREALITFYAINYLGGVFVPFNTAYRGSILEHVLANSDATVLVAHGGLLDRLEGADTAAVTTIVQLGQGTAPAGFAVHAFEDVTGEEAELAPLDRPIEPWDTQSIIYTSGTTGPSKGVLSSYLHLYTNAGPESWHFVGREDRFLVNMPIFHIGGLGIPFVMLARGGSIALMENFSTDTFWDFVKRTGCTTIFLLGVMATFLIKRPPGPEDTGHGVKKAFMVPLTEAAGPFHERFGIDVYTIFNMTEISSPIVSEANPVKLGTCGKVRPGVDVRLVDGSDCEVPIGTVGEMIVRTDRPWAMNSGYHKNPEATAKAWRNGWFHTGDAFRCDAEGYFYFVDRVKDAIRRRGENISSFEVESDVTAHPDVREAAVIGVPSEYSEDEVMAVIAPVPGATIDPVALSEFLAARMPYFMVPRYIRVLPELPKTPTAKVMKAELRAEGITPDTWDREKAGMRLKKERL</sequence>
<feature type="domain" description="AMP-binding enzyme C-terminal" evidence="4">
    <location>
        <begin position="438"/>
        <end position="513"/>
    </location>
</feature>
<organism evidence="5 6">
    <name type="scientific">Novosphingobium fuchskuhlense</name>
    <dbReference type="NCBI Taxonomy" id="1117702"/>
    <lineage>
        <taxon>Bacteria</taxon>
        <taxon>Pseudomonadati</taxon>
        <taxon>Pseudomonadota</taxon>
        <taxon>Alphaproteobacteria</taxon>
        <taxon>Sphingomonadales</taxon>
        <taxon>Sphingomonadaceae</taxon>
        <taxon>Novosphingobium</taxon>
    </lineage>
</organism>
<evidence type="ECO:0000259" key="3">
    <source>
        <dbReference type="Pfam" id="PF00501"/>
    </source>
</evidence>
<dbReference type="Gene3D" id="3.40.50.12780">
    <property type="entry name" value="N-terminal domain of ligase-like"/>
    <property type="match status" value="1"/>
</dbReference>
<dbReference type="GO" id="GO:0031956">
    <property type="term" value="F:medium-chain fatty acid-CoA ligase activity"/>
    <property type="evidence" value="ECO:0007669"/>
    <property type="project" value="TreeGrafter"/>
</dbReference>
<gene>
    <name evidence="5" type="ORF">AQZ52_06140</name>
</gene>
<keyword evidence="6" id="KW-1185">Reference proteome</keyword>
<evidence type="ECO:0000313" key="5">
    <source>
        <dbReference type="EMBL" id="KUR72798.1"/>
    </source>
</evidence>